<feature type="region of interest" description="Disordered" evidence="1">
    <location>
        <begin position="1"/>
        <end position="24"/>
    </location>
</feature>
<feature type="compositionally biased region" description="Basic and acidic residues" evidence="1">
    <location>
        <begin position="474"/>
        <end position="488"/>
    </location>
</feature>
<feature type="region of interest" description="Disordered" evidence="1">
    <location>
        <begin position="291"/>
        <end position="328"/>
    </location>
</feature>
<feature type="compositionally biased region" description="Basic and acidic residues" evidence="1">
    <location>
        <begin position="1"/>
        <end position="12"/>
    </location>
</feature>
<organism evidence="2 3">
    <name type="scientific">Prymnesium parvum</name>
    <name type="common">Toxic golden alga</name>
    <dbReference type="NCBI Taxonomy" id="97485"/>
    <lineage>
        <taxon>Eukaryota</taxon>
        <taxon>Haptista</taxon>
        <taxon>Haptophyta</taxon>
        <taxon>Prymnesiophyceae</taxon>
        <taxon>Prymnesiales</taxon>
        <taxon>Prymnesiaceae</taxon>
        <taxon>Prymnesium</taxon>
    </lineage>
</organism>
<gene>
    <name evidence="2" type="ORF">AB1Y20_003814</name>
</gene>
<feature type="compositionally biased region" description="Low complexity" evidence="1">
    <location>
        <begin position="48"/>
        <end position="64"/>
    </location>
</feature>
<name>A0AB34J8T3_PRYPA</name>
<feature type="region of interest" description="Disordered" evidence="1">
    <location>
        <begin position="42"/>
        <end position="101"/>
    </location>
</feature>
<feature type="region of interest" description="Disordered" evidence="1">
    <location>
        <begin position="414"/>
        <end position="532"/>
    </location>
</feature>
<sequence length="664" mass="73670">MVKTVGAKDTKQRNRSTKAQMEMKRLKDKGFATTRQGFMGLFQAAQLTEEAAGPSEGSSSTPEGGPEGEVTQRVEEDAERVSAPAEEMGEGVESEGDREENIYYDDDVDADADDNDDDTEDKDDVIARGSALMRNVCGVVQERLRAELSSKSHKGSDAWLKKELLKHPVPHPDFLMDIRVWIPDEEFKVEMDMVCPEGHPGVTKWGFREKKRASTMMIGLTRNWYCVTRRYKCSDCEALFQKGKSAAIVKYVQEHPGTRVELKRWLRNEAAKRALKEHEVPIQELFDLMKPSPVRAETSSESHTRPPWPPLVGSRRSLPPPPRVEHQGAKFPNLAAGLFVGLLSCVGASPGEEESGDKDAGESQDEMRKGSQHGQQHYDGAPEKTERRRFCVVCRVHGQPDDAANTCVGNGGGQAAGSHHGYGDGDVGGDHHQARDGDGSDSDVDRSDSHGESTYDEGPRHTQFRGLKAMLKRRREEEQRLAKQRLAEEQLAESGQEVQGTDGMRKRHHKDAVVPQSDSRLRTTRSADNYQPPQTRAMLALQKNAADFKGAVMAAPESSVGRDVVQHLQRQHHSVRPGRRDFFQAMPEAGGTRSGARFATEGARYQRLPWPLPSQCIAWSNPLYDSVVIDSAVPLTLSKCEAITRRWILAQDPTQTMGSQMAMG</sequence>
<evidence type="ECO:0000313" key="2">
    <source>
        <dbReference type="EMBL" id="KAL1514727.1"/>
    </source>
</evidence>
<comment type="caution">
    <text evidence="2">The sequence shown here is derived from an EMBL/GenBank/DDBJ whole genome shotgun (WGS) entry which is preliminary data.</text>
</comment>
<feature type="region of interest" description="Disordered" evidence="1">
    <location>
        <begin position="350"/>
        <end position="384"/>
    </location>
</feature>
<feature type="compositionally biased region" description="Acidic residues" evidence="1">
    <location>
        <begin position="87"/>
        <end position="101"/>
    </location>
</feature>
<dbReference type="Proteomes" id="UP001515480">
    <property type="component" value="Unassembled WGS sequence"/>
</dbReference>
<keyword evidence="3" id="KW-1185">Reference proteome</keyword>
<feature type="compositionally biased region" description="Basic and acidic residues" evidence="1">
    <location>
        <begin position="357"/>
        <end position="369"/>
    </location>
</feature>
<protein>
    <submittedName>
        <fullName evidence="2">Uncharacterized protein</fullName>
    </submittedName>
</protein>
<evidence type="ECO:0000256" key="1">
    <source>
        <dbReference type="SAM" id="MobiDB-lite"/>
    </source>
</evidence>
<feature type="compositionally biased region" description="Basic and acidic residues" evidence="1">
    <location>
        <begin position="428"/>
        <end position="460"/>
    </location>
</feature>
<dbReference type="AlphaFoldDB" id="A0AB34J8T3"/>
<evidence type="ECO:0000313" key="3">
    <source>
        <dbReference type="Proteomes" id="UP001515480"/>
    </source>
</evidence>
<dbReference type="EMBL" id="JBGBPQ010000012">
    <property type="protein sequence ID" value="KAL1514727.1"/>
    <property type="molecule type" value="Genomic_DNA"/>
</dbReference>
<reference evidence="2 3" key="1">
    <citation type="journal article" date="2024" name="Science">
        <title>Giant polyketide synthase enzymes in the biosynthesis of giant marine polyether toxins.</title>
        <authorList>
            <person name="Fallon T.R."/>
            <person name="Shende V.V."/>
            <person name="Wierzbicki I.H."/>
            <person name="Pendleton A.L."/>
            <person name="Watervoot N.F."/>
            <person name="Auber R.P."/>
            <person name="Gonzalez D.J."/>
            <person name="Wisecaver J.H."/>
            <person name="Moore B.S."/>
        </authorList>
    </citation>
    <scope>NUCLEOTIDE SEQUENCE [LARGE SCALE GENOMIC DNA]</scope>
    <source>
        <strain evidence="2 3">12B1</strain>
    </source>
</reference>
<proteinExistence type="predicted"/>
<accession>A0AB34J8T3</accession>